<dbReference type="RefSeq" id="WP_066752552.1">
    <property type="nucleotide sequence ID" value="NZ_JBHUMB010000014.1"/>
</dbReference>
<dbReference type="InterPro" id="IPR022385">
    <property type="entry name" value="Rhs_assc_core"/>
</dbReference>
<dbReference type="InterPro" id="IPR024079">
    <property type="entry name" value="MetalloPept_cat_dom_sf"/>
</dbReference>
<accession>A0ABW5UFX4</accession>
<gene>
    <name evidence="1" type="ORF">ACFSQ6_15170</name>
</gene>
<comment type="caution">
    <text evidence="1">The sequence shown here is derived from an EMBL/GenBank/DDBJ whole genome shotgun (WGS) entry which is preliminary data.</text>
</comment>
<organism evidence="1 2">
    <name type="scientific">Sphingobacterium populi</name>
    <dbReference type="NCBI Taxonomy" id="1812824"/>
    <lineage>
        <taxon>Bacteria</taxon>
        <taxon>Pseudomonadati</taxon>
        <taxon>Bacteroidota</taxon>
        <taxon>Sphingobacteriia</taxon>
        <taxon>Sphingobacteriales</taxon>
        <taxon>Sphingobacteriaceae</taxon>
        <taxon>Sphingobacterium</taxon>
    </lineage>
</organism>
<dbReference type="Proteomes" id="UP001597418">
    <property type="component" value="Unassembled WGS sequence"/>
</dbReference>
<sequence>MPTDDSSIGFKNKWYPKGYEHAENYTLDDGQVIRILTGPYFLATKLEAFKGRGGGDGRMSHDFEDIVFVLENREQLWGHGTSSTPNRFVYQYDKLNRLTSGTSTGTVMSEVFTYDDMGNIKTLKRDNVTTISYTYSGNQLSSLSGGLSGSYTYDNNGNAKTDRLGMAFNYNHLNLPRTANKAGNSVSYLYDAMGSKLRKSATVNGTQSQQDYIAGIEYSKTGTGASAIEMIHTEEGYLQRNAQNNTYSYHYNQLDHLGNVRATVQVAENGSTSTVIQKHDYYPFGKAKALVNGGINKYLYNGKEIQGELGDQYDYGARFYDAEIGRWNVVDRFAEKYSSLSPYQYGELNPIINIDINGDSTWTTTREIRNGNNITIYHTTHIEGKVLKLHNGTGSASGLASNLNRRLNSQKQSLSIENKLGGTTTHIYGINANFSAASSMEDVKGSDHLVVTVDKVLGDADPKLGGGVAGGLADVGGKNGRGGIMQTAFHEVGHNLGLRHPDKNDSSNPMSYTGSGANFSRAQLVDIFGYARSGFSNGLKGGSPTYRSQNFQMLRNPSVRSVSTNEAPYLQMWRRIPRPILNN</sequence>
<dbReference type="Gene3D" id="3.40.390.10">
    <property type="entry name" value="Collagenase (Catalytic Domain)"/>
    <property type="match status" value="1"/>
</dbReference>
<dbReference type="SUPFAM" id="SSF55486">
    <property type="entry name" value="Metalloproteases ('zincins'), catalytic domain"/>
    <property type="match status" value="1"/>
</dbReference>
<reference evidence="2" key="1">
    <citation type="journal article" date="2019" name="Int. J. Syst. Evol. Microbiol.">
        <title>The Global Catalogue of Microorganisms (GCM) 10K type strain sequencing project: providing services to taxonomists for standard genome sequencing and annotation.</title>
        <authorList>
            <consortium name="The Broad Institute Genomics Platform"/>
            <consortium name="The Broad Institute Genome Sequencing Center for Infectious Disease"/>
            <person name="Wu L."/>
            <person name="Ma J."/>
        </authorList>
    </citation>
    <scope>NUCLEOTIDE SEQUENCE [LARGE SCALE GENOMIC DNA]</scope>
    <source>
        <strain evidence="2">KCTC 42247</strain>
    </source>
</reference>
<evidence type="ECO:0000313" key="2">
    <source>
        <dbReference type="Proteomes" id="UP001597418"/>
    </source>
</evidence>
<keyword evidence="2" id="KW-1185">Reference proteome</keyword>
<dbReference type="Gene3D" id="2.180.10.10">
    <property type="entry name" value="RHS repeat-associated core"/>
    <property type="match status" value="1"/>
</dbReference>
<proteinExistence type="predicted"/>
<evidence type="ECO:0000313" key="1">
    <source>
        <dbReference type="EMBL" id="MFD2744738.1"/>
    </source>
</evidence>
<protein>
    <submittedName>
        <fullName evidence="1">RHS repeat-associated core domain-containing protein</fullName>
    </submittedName>
</protein>
<name>A0ABW5UFX4_9SPHI</name>
<dbReference type="NCBIfam" id="TIGR03696">
    <property type="entry name" value="Rhs_assc_core"/>
    <property type="match status" value="1"/>
</dbReference>
<dbReference type="EMBL" id="JBHUMB010000014">
    <property type="protein sequence ID" value="MFD2744738.1"/>
    <property type="molecule type" value="Genomic_DNA"/>
</dbReference>